<proteinExistence type="predicted"/>
<evidence type="ECO:0000256" key="1">
    <source>
        <dbReference type="SAM" id="MobiDB-lite"/>
    </source>
</evidence>
<dbReference type="Proteomes" id="UP000324022">
    <property type="component" value="Unassembled WGS sequence"/>
</dbReference>
<dbReference type="AlphaFoldDB" id="A0A5C3DTV7"/>
<evidence type="ECO:0000313" key="2">
    <source>
        <dbReference type="EMBL" id="SPO21894.1"/>
    </source>
</evidence>
<reference evidence="2 3" key="1">
    <citation type="submission" date="2018-03" db="EMBL/GenBank/DDBJ databases">
        <authorList>
            <person name="Guldener U."/>
        </authorList>
    </citation>
    <scope>NUCLEOTIDE SEQUENCE [LARGE SCALE GENOMIC DNA]</scope>
    <source>
        <strain evidence="2 3">NBRC100155</strain>
    </source>
</reference>
<evidence type="ECO:0000313" key="3">
    <source>
        <dbReference type="Proteomes" id="UP000324022"/>
    </source>
</evidence>
<feature type="compositionally biased region" description="Low complexity" evidence="1">
    <location>
        <begin position="1"/>
        <end position="13"/>
    </location>
</feature>
<sequence>MSSSRRVSTRSARMGPTATSGNGKGKGKARESPPAETIPSRITAASSAPPIVAASSGAQRVIASTAVPPVAVSSTAPPTLLSSRWDPLSIEILIKCCHTHICRFREYTAAERSQAVTKATRDFNWLSCQSRSEDEVRRKFGELLESRRKDGEAAAVPTQQCKVLLDQTLCAWGEPQGQREQGGPEMEAKSKACTGRVSQDLSSAAGDLILNARQHQRSHTPSTIGIRPHKRARLTPDDVEIASTDSSTAARRDEIAQLTWFLGELVDDSIMCPGPLSDRMKSNYERCMLAVARQIYARMPREDNGEDEMEDEEQDEEEVVFLAMAARRMEQEIFGDLWDSDSESGGGLSLFDFGDDMSLW</sequence>
<organism evidence="2 3">
    <name type="scientific">Ustilago trichophora</name>
    <dbReference type="NCBI Taxonomy" id="86804"/>
    <lineage>
        <taxon>Eukaryota</taxon>
        <taxon>Fungi</taxon>
        <taxon>Dikarya</taxon>
        <taxon>Basidiomycota</taxon>
        <taxon>Ustilaginomycotina</taxon>
        <taxon>Ustilaginomycetes</taxon>
        <taxon>Ustilaginales</taxon>
        <taxon>Ustilaginaceae</taxon>
        <taxon>Ustilago</taxon>
    </lineage>
</organism>
<dbReference type="EMBL" id="OOIN01000003">
    <property type="protein sequence ID" value="SPO21894.1"/>
    <property type="molecule type" value="Genomic_DNA"/>
</dbReference>
<feature type="region of interest" description="Disordered" evidence="1">
    <location>
        <begin position="1"/>
        <end position="46"/>
    </location>
</feature>
<protein>
    <submittedName>
        <fullName evidence="2">Uncharacterized protein</fullName>
    </submittedName>
</protein>
<accession>A0A5C3DTV7</accession>
<gene>
    <name evidence="2" type="ORF">UTRI_10064</name>
</gene>
<keyword evidence="3" id="KW-1185">Reference proteome</keyword>
<name>A0A5C3DTV7_9BASI</name>